<organism evidence="2 3">
    <name type="scientific">Paralvinella palmiformis</name>
    <dbReference type="NCBI Taxonomy" id="53620"/>
    <lineage>
        <taxon>Eukaryota</taxon>
        <taxon>Metazoa</taxon>
        <taxon>Spiralia</taxon>
        <taxon>Lophotrochozoa</taxon>
        <taxon>Annelida</taxon>
        <taxon>Polychaeta</taxon>
        <taxon>Sedentaria</taxon>
        <taxon>Canalipalpata</taxon>
        <taxon>Terebellida</taxon>
        <taxon>Terebelliformia</taxon>
        <taxon>Alvinellidae</taxon>
        <taxon>Paralvinella</taxon>
    </lineage>
</organism>
<feature type="compositionally biased region" description="Low complexity" evidence="1">
    <location>
        <begin position="137"/>
        <end position="151"/>
    </location>
</feature>
<evidence type="ECO:0000313" key="2">
    <source>
        <dbReference type="EMBL" id="KAK2150638.1"/>
    </source>
</evidence>
<dbReference type="Gene3D" id="3.30.450.40">
    <property type="match status" value="1"/>
</dbReference>
<accession>A0AAD9N074</accession>
<sequence length="381" mass="43405">MSLVRLHICIICHRHRRCNPLLYRDAPILTLPDLTPLTDTDNDPECRPLPRKSPSGYSYHVNDSVTDRLLRVEQHHPLPYTPIMDHTDVESWLESNPGWFQDYVLRKADTLTINKWLTSRGLPTIQDSLQPGPFRIESTSQDSSEQTSPDPRGCGEDHFFSDVRHQRSNSKKYLRHEFARAKMRSVFRTHEASFAQSRDQSSLAERRSSLKGMRQFLSLPPTSGSILSMLIQSKVRLPRYRSKDEELKRELRAANERDFFLEIVKDISHDLDLTSLTSRILVNVSILVDAEWSSLFFVEGQKGKQSLVSKVFDLCTGTSCLPTMRGDNIVRIPWGQGIIGHVAETGQSVNITDANQLIRHLTRAIIPVRILSVSGGLLDQK</sequence>
<comment type="caution">
    <text evidence="2">The sequence shown here is derived from an EMBL/GenBank/DDBJ whole genome shotgun (WGS) entry which is preliminary data.</text>
</comment>
<dbReference type="Proteomes" id="UP001208570">
    <property type="component" value="Unassembled WGS sequence"/>
</dbReference>
<proteinExistence type="predicted"/>
<name>A0AAD9N074_9ANNE</name>
<dbReference type="SUPFAM" id="SSF55781">
    <property type="entry name" value="GAF domain-like"/>
    <property type="match status" value="1"/>
</dbReference>
<dbReference type="EMBL" id="JAODUP010000397">
    <property type="protein sequence ID" value="KAK2150638.1"/>
    <property type="molecule type" value="Genomic_DNA"/>
</dbReference>
<dbReference type="InterPro" id="IPR029016">
    <property type="entry name" value="GAF-like_dom_sf"/>
</dbReference>
<evidence type="ECO:0008006" key="4">
    <source>
        <dbReference type="Google" id="ProtNLM"/>
    </source>
</evidence>
<gene>
    <name evidence="2" type="ORF">LSH36_397g01035</name>
</gene>
<feature type="region of interest" description="Disordered" evidence="1">
    <location>
        <begin position="127"/>
        <end position="159"/>
    </location>
</feature>
<keyword evidence="3" id="KW-1185">Reference proteome</keyword>
<dbReference type="AlphaFoldDB" id="A0AAD9N074"/>
<protein>
    <recommendedName>
        <fullName evidence="4">GAF domain-containing protein</fullName>
    </recommendedName>
</protein>
<evidence type="ECO:0000313" key="3">
    <source>
        <dbReference type="Proteomes" id="UP001208570"/>
    </source>
</evidence>
<evidence type="ECO:0000256" key="1">
    <source>
        <dbReference type="SAM" id="MobiDB-lite"/>
    </source>
</evidence>
<reference evidence="2" key="1">
    <citation type="journal article" date="2023" name="Mol. Biol. Evol.">
        <title>Third-Generation Sequencing Reveals the Adaptive Role of the Epigenome in Three Deep-Sea Polychaetes.</title>
        <authorList>
            <person name="Perez M."/>
            <person name="Aroh O."/>
            <person name="Sun Y."/>
            <person name="Lan Y."/>
            <person name="Juniper S.K."/>
            <person name="Young C.R."/>
            <person name="Angers B."/>
            <person name="Qian P.Y."/>
        </authorList>
    </citation>
    <scope>NUCLEOTIDE SEQUENCE</scope>
    <source>
        <strain evidence="2">P08H-3</strain>
    </source>
</reference>